<dbReference type="InterPro" id="IPR003100">
    <property type="entry name" value="PAZ_dom"/>
</dbReference>
<sequence>MTWPSHNPCPPTAEYRQSLGVPATVLLHFALIFSTCTSTFTSLSQIAKKPSGGAFGFYVSGKLVVDYGFQVGRFFLSAFTSECKESRLCVLNFRSWEMEFLNPEGVELPPPPPPPMIPPNVVMLVAEEKPVELFANTSTPKLITMARPDNGTKGAKDSDQPFQSGGEQVLWRGHCLIAPFAQISWKNASTGRGSEHVGSEGDGTRVEKQFHSKTLKLQISFDSSSLEAVWVLDIILRQNVAKQFFLKSKQEKYGDGEEITCSEYFAVYKNLPVCESADFPCITVAKLKKPAYFPLELCTLVPLQRYTKTWHSSSPLIAIHLTNQGQDNECDCIRNLQRDGVEPLLNASTTMIVKHGHVLDLLTASQIDWMKVTLASYIYIVKIKKQANVQGHGQGGPMAIGGGRVGGGTQPGPRRHRPIVYGQQCGNDIDLMREYHEAVVASLKYVLTLPLQDYVSVGYMISHTRRVVDVDRNQALTVLHRITFMISMISETQHVLSEREVESYLEEARLHDALSEYSQISVRAEAYVPELKEEGVRNGFATRCMLPLSFIPTFLFIFSRIWPIQVLDPWNSASYRGAVVRYTLAESYMDYPGTYTPEFLNAWELRAREPDHIPVSVEKDASSDIPDIDMTKYNVHRDMPLKEFVDFIRLRIQHDFPWKKSMFVYFKNTEPPIGTTLMSEVDEKNRDKTGGFESPTVEKRKEAGPAEEL</sequence>
<dbReference type="Gene3D" id="2.170.260.10">
    <property type="entry name" value="paz domain"/>
    <property type="match status" value="1"/>
</dbReference>
<keyword evidence="10" id="KW-0449">Lipoprotein</keyword>
<evidence type="ECO:0000256" key="10">
    <source>
        <dbReference type="ARBA" id="ARBA00023288"/>
    </source>
</evidence>
<organism evidence="14 15">
    <name type="scientific">Malus domestica</name>
    <name type="common">Apple</name>
    <name type="synonym">Pyrus malus</name>
    <dbReference type="NCBI Taxonomy" id="3750"/>
    <lineage>
        <taxon>Eukaryota</taxon>
        <taxon>Viridiplantae</taxon>
        <taxon>Streptophyta</taxon>
        <taxon>Embryophyta</taxon>
        <taxon>Tracheophyta</taxon>
        <taxon>Spermatophyta</taxon>
        <taxon>Magnoliopsida</taxon>
        <taxon>eudicotyledons</taxon>
        <taxon>Gunneridae</taxon>
        <taxon>Pentapetalae</taxon>
        <taxon>rosids</taxon>
        <taxon>fabids</taxon>
        <taxon>Rosales</taxon>
        <taxon>Rosaceae</taxon>
        <taxon>Amygdaloideae</taxon>
        <taxon>Maleae</taxon>
        <taxon>Malus</taxon>
    </lineage>
</organism>
<protein>
    <recommendedName>
        <fullName evidence="11">Autophagy-related protein</fullName>
    </recommendedName>
</protein>
<keyword evidence="6" id="KW-0833">Ubl conjugation pathway</keyword>
<evidence type="ECO:0000256" key="1">
    <source>
        <dbReference type="ARBA" id="ARBA00003307"/>
    </source>
</evidence>
<evidence type="ECO:0000256" key="11">
    <source>
        <dbReference type="RuleBase" id="RU004384"/>
    </source>
</evidence>
<evidence type="ECO:0000256" key="5">
    <source>
        <dbReference type="ARBA" id="ARBA00022701"/>
    </source>
</evidence>
<dbReference type="GO" id="GO:0016020">
    <property type="term" value="C:membrane"/>
    <property type="evidence" value="ECO:0007669"/>
    <property type="project" value="UniProtKB-SubCell"/>
</dbReference>
<comment type="similarity">
    <text evidence="4 11">Belongs to the ATG8 family.</text>
</comment>
<dbReference type="SUPFAM" id="SSF101690">
    <property type="entry name" value="PAZ domain"/>
    <property type="match status" value="1"/>
</dbReference>
<dbReference type="InterPro" id="IPR029071">
    <property type="entry name" value="Ubiquitin-like_domsf"/>
</dbReference>
<feature type="compositionally biased region" description="Basic and acidic residues" evidence="12">
    <location>
        <begin position="681"/>
        <end position="709"/>
    </location>
</feature>
<keyword evidence="9" id="KW-0963">Cytoplasm</keyword>
<dbReference type="InterPro" id="IPR036085">
    <property type="entry name" value="PAZ_dom_sf"/>
</dbReference>
<keyword evidence="8" id="KW-0472">Membrane</keyword>
<keyword evidence="9" id="KW-0206">Cytoskeleton</keyword>
<evidence type="ECO:0000256" key="9">
    <source>
        <dbReference type="ARBA" id="ARBA00023212"/>
    </source>
</evidence>
<proteinExistence type="inferred from homology"/>
<keyword evidence="11" id="KW-0072">Autophagy</keyword>
<gene>
    <name evidence="14" type="ORF">DVH24_016987</name>
</gene>
<dbReference type="SUPFAM" id="SSF54236">
    <property type="entry name" value="Ubiquitin-like"/>
    <property type="match status" value="1"/>
</dbReference>
<name>A0A498IUZ6_MALDO</name>
<dbReference type="Proteomes" id="UP000290289">
    <property type="component" value="Chromosome 10"/>
</dbReference>
<dbReference type="AlphaFoldDB" id="A0A498IUZ6"/>
<evidence type="ECO:0000256" key="7">
    <source>
        <dbReference type="ARBA" id="ARBA00022927"/>
    </source>
</evidence>
<evidence type="ECO:0000259" key="13">
    <source>
        <dbReference type="Pfam" id="PF02170"/>
    </source>
</evidence>
<dbReference type="GO" id="GO:0005776">
    <property type="term" value="C:autophagosome"/>
    <property type="evidence" value="ECO:0007669"/>
    <property type="project" value="UniProtKB-ARBA"/>
</dbReference>
<keyword evidence="7" id="KW-0813">Transport</keyword>
<evidence type="ECO:0000256" key="6">
    <source>
        <dbReference type="ARBA" id="ARBA00022786"/>
    </source>
</evidence>
<comment type="caution">
    <text evidence="14">The sequence shown here is derived from an EMBL/GenBank/DDBJ whole genome shotgun (WGS) entry which is preliminary data.</text>
</comment>
<dbReference type="InterPro" id="IPR004241">
    <property type="entry name" value="Atg8-like"/>
</dbReference>
<comment type="subcellular location">
    <subcellularLocation>
        <location evidence="2">Cytoplasm</location>
        <location evidence="2">Cytoskeleton</location>
    </subcellularLocation>
    <subcellularLocation>
        <location evidence="3">Membrane</location>
    </subcellularLocation>
</comment>
<dbReference type="GO" id="GO:0003723">
    <property type="term" value="F:RNA binding"/>
    <property type="evidence" value="ECO:0007669"/>
    <property type="project" value="InterPro"/>
</dbReference>
<reference evidence="14 15" key="1">
    <citation type="submission" date="2018-10" db="EMBL/GenBank/DDBJ databases">
        <title>A high-quality apple genome assembly.</title>
        <authorList>
            <person name="Hu J."/>
        </authorList>
    </citation>
    <scope>NUCLEOTIDE SEQUENCE [LARGE SCALE GENOMIC DNA]</scope>
    <source>
        <strain evidence="15">cv. HFTH1</strain>
        <tissue evidence="14">Young leaf</tissue>
    </source>
</reference>
<feature type="region of interest" description="Disordered" evidence="12">
    <location>
        <begin position="675"/>
        <end position="709"/>
    </location>
</feature>
<dbReference type="Pfam" id="PF02991">
    <property type="entry name" value="ATG8"/>
    <property type="match status" value="1"/>
</dbReference>
<keyword evidence="15" id="KW-1185">Reference proteome</keyword>
<evidence type="ECO:0000313" key="15">
    <source>
        <dbReference type="Proteomes" id="UP000290289"/>
    </source>
</evidence>
<accession>A0A498IUZ6</accession>
<dbReference type="GO" id="GO:0006914">
    <property type="term" value="P:autophagy"/>
    <property type="evidence" value="ECO:0007669"/>
    <property type="project" value="UniProtKB-KW"/>
</dbReference>
<evidence type="ECO:0000313" key="14">
    <source>
        <dbReference type="EMBL" id="RXH85934.1"/>
    </source>
</evidence>
<feature type="domain" description="PAZ" evidence="13">
    <location>
        <begin position="237"/>
        <end position="309"/>
    </location>
</feature>
<dbReference type="GO" id="GO:0015031">
    <property type="term" value="P:protein transport"/>
    <property type="evidence" value="ECO:0007669"/>
    <property type="project" value="UniProtKB-KW"/>
</dbReference>
<evidence type="ECO:0000256" key="8">
    <source>
        <dbReference type="ARBA" id="ARBA00023136"/>
    </source>
</evidence>
<dbReference type="PANTHER" id="PTHR10969">
    <property type="entry name" value="MICROTUBULE-ASSOCIATED PROTEINS 1A/1B LIGHT CHAIN 3-RELATED"/>
    <property type="match status" value="1"/>
</dbReference>
<keyword evidence="5" id="KW-0493">Microtubule</keyword>
<evidence type="ECO:0000256" key="12">
    <source>
        <dbReference type="SAM" id="MobiDB-lite"/>
    </source>
</evidence>
<dbReference type="GO" id="GO:0005874">
    <property type="term" value="C:microtubule"/>
    <property type="evidence" value="ECO:0007669"/>
    <property type="project" value="UniProtKB-KW"/>
</dbReference>
<evidence type="ECO:0000256" key="3">
    <source>
        <dbReference type="ARBA" id="ARBA00004370"/>
    </source>
</evidence>
<dbReference type="Pfam" id="PF02170">
    <property type="entry name" value="PAZ"/>
    <property type="match status" value="1"/>
</dbReference>
<keyword evidence="7" id="KW-0653">Protein transport</keyword>
<evidence type="ECO:0000256" key="4">
    <source>
        <dbReference type="ARBA" id="ARBA00007293"/>
    </source>
</evidence>
<comment type="function">
    <text evidence="1">Ubiquitin-like modifier involved in autophagosomes formation. May mediate the delivery of the autophagosomes to the vacuole via the microtubule cytoskeleton.</text>
</comment>
<evidence type="ECO:0000256" key="2">
    <source>
        <dbReference type="ARBA" id="ARBA00004245"/>
    </source>
</evidence>
<dbReference type="EMBL" id="RDQH01000336">
    <property type="protein sequence ID" value="RXH85934.1"/>
    <property type="molecule type" value="Genomic_DNA"/>
</dbReference>
<dbReference type="Gene3D" id="3.10.20.90">
    <property type="entry name" value="Phosphatidylinositol 3-kinase Catalytic Subunit, Chain A, domain 1"/>
    <property type="match status" value="1"/>
</dbReference>
<dbReference type="STRING" id="3750.A0A498IUZ6"/>
<feature type="region of interest" description="Disordered" evidence="12">
    <location>
        <begin position="144"/>
        <end position="165"/>
    </location>
</feature>